<sequence>MTSQNSQSRKRDMIQSIKHWSDRLKTGLRDTARFIAEFGYPLGCTTLGVMGVCAVTAGVMGHSSEHPLVAEELKAMAVVLGATGMATSGPLIAIGAWCEQLMEKLDIKERQNAVWNDEMHSGDASTEIIRLMSTRERRSLIEKIVKGTPAEATFHRFAGENERLSRVAHGIASSDLQFGQNSDVRMTPA</sequence>
<protein>
    <submittedName>
        <fullName evidence="2">Uncharacterized protein</fullName>
    </submittedName>
</protein>
<evidence type="ECO:0000256" key="1">
    <source>
        <dbReference type="SAM" id="Phobius"/>
    </source>
</evidence>
<keyword evidence="3" id="KW-1185">Reference proteome</keyword>
<dbReference type="EMBL" id="MSCW01000009">
    <property type="protein sequence ID" value="ONF42480.1"/>
    <property type="molecule type" value="Genomic_DNA"/>
</dbReference>
<evidence type="ECO:0000313" key="2">
    <source>
        <dbReference type="EMBL" id="ONF42480.1"/>
    </source>
</evidence>
<accession>A0A1V2DPQ1</accession>
<dbReference type="AlphaFoldDB" id="A0A1V2DPQ1"/>
<gene>
    <name evidence="2" type="ORF">BTO32_14800</name>
</gene>
<dbReference type="RefSeq" id="WP_076725425.1">
    <property type="nucleotide sequence ID" value="NZ_MSCW01000009.1"/>
</dbReference>
<feature type="transmembrane region" description="Helical" evidence="1">
    <location>
        <begin position="75"/>
        <end position="98"/>
    </location>
</feature>
<evidence type="ECO:0000313" key="3">
    <source>
        <dbReference type="Proteomes" id="UP000189339"/>
    </source>
</evidence>
<keyword evidence="1" id="KW-0472">Membrane</keyword>
<dbReference type="Proteomes" id="UP000189339">
    <property type="component" value="Unassembled WGS sequence"/>
</dbReference>
<comment type="caution">
    <text evidence="2">The sequence shown here is derived from an EMBL/GenBank/DDBJ whole genome shotgun (WGS) entry which is preliminary data.</text>
</comment>
<proteinExistence type="predicted"/>
<keyword evidence="1" id="KW-1133">Transmembrane helix</keyword>
<name>A0A1V2DPQ1_9GAMM</name>
<organism evidence="2 3">
    <name type="scientific">Marinobacter lutaoensis</name>
    <dbReference type="NCBI Taxonomy" id="135739"/>
    <lineage>
        <taxon>Bacteria</taxon>
        <taxon>Pseudomonadati</taxon>
        <taxon>Pseudomonadota</taxon>
        <taxon>Gammaproteobacteria</taxon>
        <taxon>Pseudomonadales</taxon>
        <taxon>Marinobacteraceae</taxon>
        <taxon>Marinobacter</taxon>
    </lineage>
</organism>
<keyword evidence="1" id="KW-0812">Transmembrane</keyword>
<feature type="transmembrane region" description="Helical" evidence="1">
    <location>
        <begin position="38"/>
        <end position="63"/>
    </location>
</feature>
<dbReference type="STRING" id="135739.BTO32_14800"/>
<reference evidence="2 3" key="1">
    <citation type="submission" date="2016-12" db="EMBL/GenBank/DDBJ databases">
        <title>Marinobacter lutaoensis whole genome sequencing.</title>
        <authorList>
            <person name="Verma A."/>
            <person name="Krishnamurthi S."/>
        </authorList>
    </citation>
    <scope>NUCLEOTIDE SEQUENCE [LARGE SCALE GENOMIC DNA]</scope>
    <source>
        <strain evidence="2 3">T5054</strain>
    </source>
</reference>